<accession>A0A085A1Q2</accession>
<keyword evidence="4 9" id="KW-1003">Cell membrane</keyword>
<dbReference type="Proteomes" id="UP000028630">
    <property type="component" value="Unassembled WGS sequence"/>
</dbReference>
<evidence type="ECO:0000256" key="3">
    <source>
        <dbReference type="ARBA" id="ARBA00022448"/>
    </source>
</evidence>
<dbReference type="PANTHER" id="PTHR30386">
    <property type="entry name" value="MEMBRANE FUSION SUBUNIT OF EMRAB-TOLC MULTIDRUG EFFLUX PUMP"/>
    <property type="match status" value="1"/>
</dbReference>
<evidence type="ECO:0000256" key="1">
    <source>
        <dbReference type="ARBA" id="ARBA00004377"/>
    </source>
</evidence>
<name>A0A085A1Q2_9ENTR</name>
<dbReference type="NCBIfam" id="TIGR01843">
    <property type="entry name" value="type_I_hlyD"/>
    <property type="match status" value="1"/>
</dbReference>
<evidence type="ECO:0000256" key="10">
    <source>
        <dbReference type="SAM" id="Coils"/>
    </source>
</evidence>
<dbReference type="InterPro" id="IPR058625">
    <property type="entry name" value="MdtA-like_BSH"/>
</dbReference>
<dbReference type="PANTHER" id="PTHR30386:SF26">
    <property type="entry name" value="TRANSPORT PROTEIN COMB"/>
    <property type="match status" value="1"/>
</dbReference>
<dbReference type="Gene3D" id="2.40.30.170">
    <property type="match status" value="1"/>
</dbReference>
<keyword evidence="14" id="KW-1185">Reference proteome</keyword>
<proteinExistence type="inferred from homology"/>
<dbReference type="GO" id="GO:0015031">
    <property type="term" value="P:protein transport"/>
    <property type="evidence" value="ECO:0007669"/>
    <property type="project" value="InterPro"/>
</dbReference>
<feature type="transmembrane region" description="Helical" evidence="9">
    <location>
        <begin position="21"/>
        <end position="42"/>
    </location>
</feature>
<reference evidence="14" key="1">
    <citation type="submission" date="2014-05" db="EMBL/GenBank/DDBJ databases">
        <title>ATOL: Assembling a taxonomically balanced genome-scale reconstruction of the evolutionary history of the Enterobacteriaceae.</title>
        <authorList>
            <person name="Plunkett G. III"/>
            <person name="Neeno-Eckwall E.C."/>
            <person name="Glasner J.D."/>
            <person name="Perna N.T."/>
        </authorList>
    </citation>
    <scope>NUCLEOTIDE SEQUENCE [LARGE SCALE GENOMIC DNA]</scope>
    <source>
        <strain evidence="14">ATCC 49490</strain>
    </source>
</reference>
<evidence type="ECO:0000256" key="4">
    <source>
        <dbReference type="ARBA" id="ARBA00022475"/>
    </source>
</evidence>
<organism evidence="13 14">
    <name type="scientific">Trabulsiella guamensis ATCC 49490</name>
    <dbReference type="NCBI Taxonomy" id="1005994"/>
    <lineage>
        <taxon>Bacteria</taxon>
        <taxon>Pseudomonadati</taxon>
        <taxon>Pseudomonadota</taxon>
        <taxon>Gammaproteobacteria</taxon>
        <taxon>Enterobacterales</taxon>
        <taxon>Enterobacteriaceae</taxon>
        <taxon>Trabulsiella</taxon>
    </lineage>
</organism>
<evidence type="ECO:0000256" key="8">
    <source>
        <dbReference type="ARBA" id="ARBA00023136"/>
    </source>
</evidence>
<evidence type="ECO:0000256" key="2">
    <source>
        <dbReference type="ARBA" id="ARBA00009477"/>
    </source>
</evidence>
<dbReference type="GO" id="GO:0005886">
    <property type="term" value="C:plasma membrane"/>
    <property type="evidence" value="ECO:0007669"/>
    <property type="project" value="UniProtKB-SubCell"/>
</dbReference>
<gene>
    <name evidence="13" type="ORF">GTGU_03273</name>
</gene>
<evidence type="ECO:0000256" key="6">
    <source>
        <dbReference type="ARBA" id="ARBA00022692"/>
    </source>
</evidence>
<keyword evidence="6 9" id="KW-0812">Transmembrane</keyword>
<keyword evidence="3 9" id="KW-0813">Transport</keyword>
<dbReference type="SUPFAM" id="SSF111369">
    <property type="entry name" value="HlyD-like secretion proteins"/>
    <property type="match status" value="1"/>
</dbReference>
<comment type="similarity">
    <text evidence="2 9">Belongs to the membrane fusion protein (MFP) (TC 8.A.1) family.</text>
</comment>
<dbReference type="InterPro" id="IPR050739">
    <property type="entry name" value="MFP"/>
</dbReference>
<evidence type="ECO:0000259" key="11">
    <source>
        <dbReference type="Pfam" id="PF25917"/>
    </source>
</evidence>
<dbReference type="Gene3D" id="2.40.50.100">
    <property type="match status" value="1"/>
</dbReference>
<dbReference type="Gene3D" id="1.10.287.470">
    <property type="entry name" value="Helix hairpin bin"/>
    <property type="match status" value="1"/>
</dbReference>
<keyword evidence="7 9" id="KW-1133">Transmembrane helix</keyword>
<dbReference type="eggNOG" id="COG0845">
    <property type="taxonomic scope" value="Bacteria"/>
</dbReference>
<dbReference type="InterPro" id="IPR058982">
    <property type="entry name" value="Beta-barrel_AprE"/>
</dbReference>
<keyword evidence="5 9" id="KW-0997">Cell inner membrane</keyword>
<dbReference type="OrthoDB" id="9775513at2"/>
<protein>
    <recommendedName>
        <fullName evidence="9">Membrane fusion protein (MFP) family protein</fullName>
    </recommendedName>
</protein>
<dbReference type="EMBL" id="JMTB01000098">
    <property type="protein sequence ID" value="KFC04147.1"/>
    <property type="molecule type" value="Genomic_DNA"/>
</dbReference>
<feature type="coiled-coil region" evidence="10">
    <location>
        <begin position="186"/>
        <end position="228"/>
    </location>
</feature>
<evidence type="ECO:0000256" key="9">
    <source>
        <dbReference type="RuleBase" id="RU365093"/>
    </source>
</evidence>
<dbReference type="PRINTS" id="PR01490">
    <property type="entry name" value="RTXTOXIND"/>
</dbReference>
<comment type="subcellular location">
    <subcellularLocation>
        <location evidence="1 9">Cell inner membrane</location>
        <topology evidence="1 9">Single-pass membrane protein</topology>
    </subcellularLocation>
</comment>
<dbReference type="AlphaFoldDB" id="A0A085A1Q2"/>
<dbReference type="RefSeq" id="WP_038159261.1">
    <property type="nucleotide sequence ID" value="NZ_JMTB01000098.1"/>
</dbReference>
<dbReference type="Pfam" id="PF26002">
    <property type="entry name" value="Beta-barrel_AprE"/>
    <property type="match status" value="1"/>
</dbReference>
<evidence type="ECO:0000313" key="14">
    <source>
        <dbReference type="Proteomes" id="UP000028630"/>
    </source>
</evidence>
<dbReference type="InterPro" id="IPR010129">
    <property type="entry name" value="T1SS_HlyD"/>
</dbReference>
<evidence type="ECO:0000256" key="7">
    <source>
        <dbReference type="ARBA" id="ARBA00022989"/>
    </source>
</evidence>
<sequence>MSEMNRFNSRLSEPSLPRSSLVAWFLFIALAAFVAWASMFHLDEVTTGSGKVVPSSHEQEIQSLEGGIIYKLMVHEGDIVEKGQQLAQLDRTKTESSVLESESKLHAAMATAARLNAEVNDTALVFPPELSNESELIRQETALYQSRRDSLEKGLAGLKEGILLVQRELSLTEPLIQQGAASNVEVLRLQRQKNELENKIAEMQNQYYVRAREELAHANAEVEAERSVMRGREDSLTRLTFTAPVRGIVKDIDVTTVGGVIPPGGKLMSLVPLDDQILIETKILPRDVAFIHPGQKALVKVTAYDYSIYGGIDGVVTMISPDTIQDEVKRDVYFYRVYIRTDSNQLVNKQKKAFPVFPGMIATVDIKTGNKTILEYLLKPLNKAKEALRER</sequence>
<evidence type="ECO:0000313" key="13">
    <source>
        <dbReference type="EMBL" id="KFC04147.1"/>
    </source>
</evidence>
<evidence type="ECO:0000256" key="5">
    <source>
        <dbReference type="ARBA" id="ARBA00022519"/>
    </source>
</evidence>
<feature type="domain" description="AprE-like beta-barrel" evidence="12">
    <location>
        <begin position="278"/>
        <end position="369"/>
    </location>
</feature>
<evidence type="ECO:0000259" key="12">
    <source>
        <dbReference type="Pfam" id="PF26002"/>
    </source>
</evidence>
<comment type="caution">
    <text evidence="13">The sequence shown here is derived from an EMBL/GenBank/DDBJ whole genome shotgun (WGS) entry which is preliminary data.</text>
</comment>
<keyword evidence="8 9" id="KW-0472">Membrane</keyword>
<keyword evidence="10" id="KW-0175">Coiled coil</keyword>
<feature type="domain" description="Multidrug resistance protein MdtA-like barrel-sandwich hybrid" evidence="11">
    <location>
        <begin position="63"/>
        <end position="261"/>
    </location>
</feature>
<dbReference type="Pfam" id="PF25917">
    <property type="entry name" value="BSH_RND"/>
    <property type="match status" value="1"/>
</dbReference>